<protein>
    <submittedName>
        <fullName evidence="1">Uncharacterized protein</fullName>
    </submittedName>
</protein>
<organism evidence="1 2">
    <name type="scientific">Rhizopus stolonifer</name>
    <name type="common">Rhizopus nigricans</name>
    <dbReference type="NCBI Taxonomy" id="4846"/>
    <lineage>
        <taxon>Eukaryota</taxon>
        <taxon>Fungi</taxon>
        <taxon>Fungi incertae sedis</taxon>
        <taxon>Mucoromycota</taxon>
        <taxon>Mucoromycotina</taxon>
        <taxon>Mucoromycetes</taxon>
        <taxon>Mucorales</taxon>
        <taxon>Mucorineae</taxon>
        <taxon>Rhizopodaceae</taxon>
        <taxon>Rhizopus</taxon>
    </lineage>
</organism>
<gene>
    <name evidence="1" type="ORF">CU098_011124</name>
</gene>
<dbReference type="AlphaFoldDB" id="A0A367K6C3"/>
<dbReference type="OrthoDB" id="2218707at2759"/>
<dbReference type="EMBL" id="PJQM01002150">
    <property type="protein sequence ID" value="RCH97720.1"/>
    <property type="molecule type" value="Genomic_DNA"/>
</dbReference>
<name>A0A367K6C3_RHIST</name>
<accession>A0A367K6C3</accession>
<evidence type="ECO:0000313" key="2">
    <source>
        <dbReference type="Proteomes" id="UP000253551"/>
    </source>
</evidence>
<reference evidence="1 2" key="1">
    <citation type="journal article" date="2018" name="G3 (Bethesda)">
        <title>Phylogenetic and Phylogenomic Definition of Rhizopus Species.</title>
        <authorList>
            <person name="Gryganskyi A.P."/>
            <person name="Golan J."/>
            <person name="Dolatabadi S."/>
            <person name="Mondo S."/>
            <person name="Robb S."/>
            <person name="Idnurm A."/>
            <person name="Muszewska A."/>
            <person name="Steczkiewicz K."/>
            <person name="Masonjones S."/>
            <person name="Liao H.L."/>
            <person name="Gajdeczka M.T."/>
            <person name="Anike F."/>
            <person name="Vuek A."/>
            <person name="Anishchenko I.M."/>
            <person name="Voigt K."/>
            <person name="de Hoog G.S."/>
            <person name="Smith M.E."/>
            <person name="Heitman J."/>
            <person name="Vilgalys R."/>
            <person name="Stajich J.E."/>
        </authorList>
    </citation>
    <scope>NUCLEOTIDE SEQUENCE [LARGE SCALE GENOMIC DNA]</scope>
    <source>
        <strain evidence="1 2">LSU 92-RS-03</strain>
    </source>
</reference>
<evidence type="ECO:0000313" key="1">
    <source>
        <dbReference type="EMBL" id="RCH97720.1"/>
    </source>
</evidence>
<sequence>MMTSSVIQVARCFNYFYLAELCKLTVDEIMGKVADPLLKCIDHDSWHIAPPCLNNLELNFEPLTGNEDFFSSCCGETESRTEEKEYMSSRMSIEEQGKKQYRPITTTTIQLSTILHRWLSTDVSEYSPGSSIYQTLQSVEKIKREQQAIIETRQLQAVYTAPATKVTRFIKDKPIAFPDIKRKRGGYLHCNKRLKLDEKRTLPLPSQQEHNLHLLASQATQMRGLPISPSLSPPITPFLLQPINNTKQPLRLPSIRAMLSDLPIQMDYFA</sequence>
<keyword evidence="2" id="KW-1185">Reference proteome</keyword>
<comment type="caution">
    <text evidence="1">The sequence shown here is derived from an EMBL/GenBank/DDBJ whole genome shotgun (WGS) entry which is preliminary data.</text>
</comment>
<proteinExistence type="predicted"/>
<dbReference type="Proteomes" id="UP000253551">
    <property type="component" value="Unassembled WGS sequence"/>
</dbReference>